<dbReference type="SMART" id="SM00382">
    <property type="entry name" value="AAA"/>
    <property type="match status" value="1"/>
</dbReference>
<dbReference type="Pfam" id="PF22703">
    <property type="entry name" value="Cdc6_lid"/>
    <property type="match status" value="1"/>
</dbReference>
<dbReference type="CDD" id="cd00009">
    <property type="entry name" value="AAA"/>
    <property type="match status" value="1"/>
</dbReference>
<keyword evidence="4 5" id="KW-0067">ATP-binding</keyword>
<feature type="region of interest" description="Disordered" evidence="6">
    <location>
        <begin position="409"/>
        <end position="429"/>
    </location>
</feature>
<dbReference type="GO" id="GO:0005524">
    <property type="term" value="F:ATP binding"/>
    <property type="evidence" value="ECO:0007669"/>
    <property type="project" value="UniProtKB-UniRule"/>
</dbReference>
<gene>
    <name evidence="8" type="primary">cdc6</name>
    <name evidence="8" type="ORF">C491_17237</name>
</gene>
<dbReference type="InterPro" id="IPR027417">
    <property type="entry name" value="P-loop_NTPase"/>
</dbReference>
<dbReference type="InterPro" id="IPR049945">
    <property type="entry name" value="AAA_22"/>
</dbReference>
<comment type="function">
    <text evidence="5">Involved in regulation of DNA replication.</text>
</comment>
<protein>
    <recommendedName>
        <fullName evidence="5">ORC1-type DNA replication protein</fullName>
    </recommendedName>
</protein>
<feature type="binding site" evidence="5">
    <location>
        <position position="224"/>
    </location>
    <ligand>
        <name>ATP</name>
        <dbReference type="ChEBI" id="CHEBI:30616"/>
    </ligand>
</feature>
<dbReference type="NCBIfam" id="TIGR02928">
    <property type="entry name" value="orc1/cdc6 family replication initiation protein"/>
    <property type="match status" value="1"/>
</dbReference>
<dbReference type="PATRIC" id="fig|1227497.3.peg.3510"/>
<evidence type="ECO:0000256" key="5">
    <source>
        <dbReference type="HAMAP-Rule" id="MF_01407"/>
    </source>
</evidence>
<dbReference type="eggNOG" id="arCOG00467">
    <property type="taxonomic scope" value="Archaea"/>
</dbReference>
<dbReference type="GO" id="GO:0006260">
    <property type="term" value="P:DNA replication"/>
    <property type="evidence" value="ECO:0007669"/>
    <property type="project" value="UniProtKB-UniRule"/>
</dbReference>
<evidence type="ECO:0000256" key="2">
    <source>
        <dbReference type="ARBA" id="ARBA00022705"/>
    </source>
</evidence>
<keyword evidence="8" id="KW-0132">Cell division</keyword>
<dbReference type="InterPro" id="IPR014277">
    <property type="entry name" value="Orc1/Cdc6_arc"/>
</dbReference>
<accession>L9X150</accession>
<evidence type="ECO:0000256" key="4">
    <source>
        <dbReference type="ARBA" id="ARBA00022840"/>
    </source>
</evidence>
<evidence type="ECO:0000256" key="1">
    <source>
        <dbReference type="ARBA" id="ARBA00006184"/>
    </source>
</evidence>
<reference evidence="8 9" key="1">
    <citation type="journal article" date="2014" name="PLoS Genet.">
        <title>Phylogenetically driven sequencing of extremely halophilic archaea reveals strategies for static and dynamic osmo-response.</title>
        <authorList>
            <person name="Becker E.A."/>
            <person name="Seitzer P.M."/>
            <person name="Tritt A."/>
            <person name="Larsen D."/>
            <person name="Krusor M."/>
            <person name="Yao A.I."/>
            <person name="Wu D."/>
            <person name="Madern D."/>
            <person name="Eisen J.A."/>
            <person name="Darling A.E."/>
            <person name="Facciotti M.T."/>
        </authorList>
    </citation>
    <scope>NUCLEOTIDE SEQUENCE [LARGE SCALE GENOMIC DNA]</scope>
    <source>
        <strain evidence="8 9">DSM 10524</strain>
    </source>
</reference>
<dbReference type="Proteomes" id="UP000011688">
    <property type="component" value="Unassembled WGS sequence"/>
</dbReference>
<proteinExistence type="inferred from homology"/>
<comment type="similarity">
    <text evidence="1 5">Belongs to the CDC6/cdc18 family.</text>
</comment>
<dbReference type="RefSeq" id="WP_005558402.1">
    <property type="nucleotide sequence ID" value="NZ_AOIB01000031.1"/>
</dbReference>
<dbReference type="EMBL" id="AOIB01000031">
    <property type="protein sequence ID" value="ELY55479.1"/>
    <property type="molecule type" value="Genomic_DNA"/>
</dbReference>
<dbReference type="HAMAP" id="MF_01407">
    <property type="entry name" value="ORC1_type_DNA_replic_protein"/>
    <property type="match status" value="1"/>
</dbReference>
<dbReference type="Gene3D" id="1.10.8.60">
    <property type="match status" value="1"/>
</dbReference>
<dbReference type="Pfam" id="PF13401">
    <property type="entry name" value="AAA_22"/>
    <property type="match status" value="1"/>
</dbReference>
<dbReference type="PANTHER" id="PTHR10763">
    <property type="entry name" value="CELL DIVISION CONTROL PROTEIN 6-RELATED"/>
    <property type="match status" value="1"/>
</dbReference>
<feature type="binding site" evidence="5">
    <location>
        <begin position="67"/>
        <end position="71"/>
    </location>
    <ligand>
        <name>ATP</name>
        <dbReference type="ChEBI" id="CHEBI:30616"/>
    </ligand>
</feature>
<keyword evidence="9" id="KW-1185">Reference proteome</keyword>
<dbReference type="PANTHER" id="PTHR10763:SF26">
    <property type="entry name" value="CELL DIVISION CONTROL PROTEIN 6 HOMOLOG"/>
    <property type="match status" value="1"/>
</dbReference>
<dbReference type="InterPro" id="IPR003593">
    <property type="entry name" value="AAA+_ATPase"/>
</dbReference>
<evidence type="ECO:0000313" key="9">
    <source>
        <dbReference type="Proteomes" id="UP000011688"/>
    </source>
</evidence>
<keyword evidence="8" id="KW-0131">Cell cycle</keyword>
<dbReference type="AlphaFoldDB" id="L9X150"/>
<evidence type="ECO:0000259" key="7">
    <source>
        <dbReference type="SMART" id="SM00382"/>
    </source>
</evidence>
<comment type="caution">
    <text evidence="8">The sequence shown here is derived from an EMBL/GenBank/DDBJ whole genome shotgun (WGS) entry which is preliminary data.</text>
</comment>
<dbReference type="GO" id="GO:0016887">
    <property type="term" value="F:ATP hydrolysis activity"/>
    <property type="evidence" value="ECO:0007669"/>
    <property type="project" value="InterPro"/>
</dbReference>
<dbReference type="Gene3D" id="3.40.50.300">
    <property type="entry name" value="P-loop containing nucleotide triphosphate hydrolases"/>
    <property type="match status" value="1"/>
</dbReference>
<keyword evidence="2 5" id="KW-0235">DNA replication</keyword>
<evidence type="ECO:0000313" key="8">
    <source>
        <dbReference type="EMBL" id="ELY55479.1"/>
    </source>
</evidence>
<dbReference type="InterPro" id="IPR055237">
    <property type="entry name" value="Cdc6_lid"/>
</dbReference>
<dbReference type="STRING" id="1227497.C491_17237"/>
<dbReference type="InterPro" id="IPR050311">
    <property type="entry name" value="ORC1/CDC6"/>
</dbReference>
<evidence type="ECO:0000256" key="6">
    <source>
        <dbReference type="SAM" id="MobiDB-lite"/>
    </source>
</evidence>
<dbReference type="SUPFAM" id="SSF52540">
    <property type="entry name" value="P-loop containing nucleoside triphosphate hydrolases"/>
    <property type="match status" value="1"/>
</dbReference>
<feature type="binding site" evidence="5">
    <location>
        <position position="212"/>
    </location>
    <ligand>
        <name>ATP</name>
        <dbReference type="ChEBI" id="CHEBI:30616"/>
    </ligand>
</feature>
<evidence type="ECO:0000256" key="3">
    <source>
        <dbReference type="ARBA" id="ARBA00022741"/>
    </source>
</evidence>
<organism evidence="8 9">
    <name type="scientific">Natronococcus amylolyticus DSM 10524</name>
    <dbReference type="NCBI Taxonomy" id="1227497"/>
    <lineage>
        <taxon>Archaea</taxon>
        <taxon>Methanobacteriati</taxon>
        <taxon>Methanobacteriota</taxon>
        <taxon>Stenosarchaea group</taxon>
        <taxon>Halobacteria</taxon>
        <taxon>Halobacteriales</taxon>
        <taxon>Natrialbaceae</taxon>
        <taxon>Natronococcus</taxon>
    </lineage>
</organism>
<dbReference type="GO" id="GO:0051301">
    <property type="term" value="P:cell division"/>
    <property type="evidence" value="ECO:0007669"/>
    <property type="project" value="UniProtKB-KW"/>
</dbReference>
<sequence length="429" mass="47352">MSKYDDLFDATAPDNSLFADKGALDPLADPKEIVARDAQERELATILNGLHEGYLPPTVSVYGPPGTGKTLTTRRVCREFAARNDRVAVEYVNLKECRTLFSAANEILFQLADEKKGSYEGLDGVFDGIWDALEAYPEWTVLVLDEIDHIRQDTNYDPSDFFYRLLRGEGKLQRGINCSVWLVSNELLEVDLRLDSRVESAMSDEAVFFPPYGEDELGAILEARLARAFREGAVPDAAVAYGVQEAARRWGDARKALTLFRQAGETASERDLEAVTRECVEANLETTEKAAFLERAGRLPASHVGVLRAITARRNRHTGAVDQPVTTERIHEVLHSEGVSDRYRLRRRAIREVVHTLETMGLVETAMESGGRDGRRKRIISDARPCVHRARAGRAAVLPSCAGRPASDLAVGRAGPSVSGHAVGPRTPQ</sequence>
<feature type="domain" description="AAA+ ATPase" evidence="7">
    <location>
        <begin position="55"/>
        <end position="213"/>
    </location>
</feature>
<name>L9X150_9EURY</name>
<keyword evidence="3 5" id="KW-0547">Nucleotide-binding</keyword>